<feature type="transmembrane region" description="Helical" evidence="9">
    <location>
        <begin position="518"/>
        <end position="540"/>
    </location>
</feature>
<dbReference type="EC" id="2.7.11.1" evidence="1"/>
<keyword evidence="9" id="KW-1133">Transmembrane helix</keyword>
<dbReference type="PANTHER" id="PTHR43289">
    <property type="entry name" value="MITOGEN-ACTIVATED PROTEIN KINASE KINASE KINASE 20-RELATED"/>
    <property type="match status" value="1"/>
</dbReference>
<dbReference type="CDD" id="cd14014">
    <property type="entry name" value="STKc_PknB_like"/>
    <property type="match status" value="1"/>
</dbReference>
<sequence length="545" mass="58093">MVELGGGRYALTERLGGGGMGDVWGAEDRQLERPVAIKLLQSRHMASQDMLSRFLREVKITARLEHENVVRVYDSGWDEPDGQRVMYLVMERLSGVSLRERMAGEGAGGDRALPVADVIRWGRHVCRALEAAHARGLVHRDLKPANVQITDAGKAVLLDFGIACFQEDGEGRTQITPVGWVVGTRGYMSPEQSRGDRVGTASDLYSLGCLLYAMLTGGPPFTDGDVLWQHQNTVPMRPGVRRDDLEAPWELDDLVMDLLKKDPGSRPASAAEVYQRLEDVAARRERKREQSRAADPETPPVQVVPVVREAGTGTPSWAEHVFRADLPDWLADPEADAEAPPSPVRAPRSKTPPAAAEPPASLAEVRARLAVRYEITGGALVAGLGTFGLLLGAGGIGAGASAVWGLLVSVVVLVIGVAVQYEVVDPDEVGGGVVALLWLPALIGGIWLLEARADFRWYYDIAIGFGISVAVFVLGVFAGGVGETEGASKGLGPQAVLSTLLLAGLGCVVFAVHLQFAWWTALLSGFGAGAGGLLLTALLCRAAND</sequence>
<dbReference type="PROSITE" id="PS50011">
    <property type="entry name" value="PROTEIN_KINASE_DOM"/>
    <property type="match status" value="1"/>
</dbReference>
<dbReference type="Proteomes" id="UP001500456">
    <property type="component" value="Unassembled WGS sequence"/>
</dbReference>
<evidence type="ECO:0000313" key="11">
    <source>
        <dbReference type="EMBL" id="GAA3980826.1"/>
    </source>
</evidence>
<dbReference type="PROSITE" id="PS00107">
    <property type="entry name" value="PROTEIN_KINASE_ATP"/>
    <property type="match status" value="1"/>
</dbReference>
<evidence type="ECO:0000256" key="6">
    <source>
        <dbReference type="ARBA" id="ARBA00022840"/>
    </source>
</evidence>
<keyword evidence="9" id="KW-0472">Membrane</keyword>
<feature type="region of interest" description="Disordered" evidence="8">
    <location>
        <begin position="332"/>
        <end position="359"/>
    </location>
</feature>
<keyword evidence="12" id="KW-1185">Reference proteome</keyword>
<feature type="region of interest" description="Disordered" evidence="8">
    <location>
        <begin position="282"/>
        <end position="306"/>
    </location>
</feature>
<dbReference type="Pfam" id="PF00069">
    <property type="entry name" value="Pkinase"/>
    <property type="match status" value="1"/>
</dbReference>
<evidence type="ECO:0000256" key="8">
    <source>
        <dbReference type="SAM" id="MobiDB-lite"/>
    </source>
</evidence>
<comment type="caution">
    <text evidence="11">The sequence shown here is derived from an EMBL/GenBank/DDBJ whole genome shotgun (WGS) entry which is preliminary data.</text>
</comment>
<dbReference type="SMART" id="SM00220">
    <property type="entry name" value="S_TKc"/>
    <property type="match status" value="1"/>
</dbReference>
<organism evidence="11 12">
    <name type="scientific">Streptomyces plumbiresistens</name>
    <dbReference type="NCBI Taxonomy" id="511811"/>
    <lineage>
        <taxon>Bacteria</taxon>
        <taxon>Bacillati</taxon>
        <taxon>Actinomycetota</taxon>
        <taxon>Actinomycetes</taxon>
        <taxon>Kitasatosporales</taxon>
        <taxon>Streptomycetaceae</taxon>
        <taxon>Streptomyces</taxon>
    </lineage>
</organism>
<keyword evidence="3" id="KW-0808">Transferase</keyword>
<evidence type="ECO:0000256" key="7">
    <source>
        <dbReference type="PROSITE-ProRule" id="PRU10141"/>
    </source>
</evidence>
<name>A0ABP7QE51_9ACTN</name>
<accession>A0ABP7QE51</accession>
<dbReference type="Gene3D" id="1.10.510.10">
    <property type="entry name" value="Transferase(Phosphotransferase) domain 1"/>
    <property type="match status" value="1"/>
</dbReference>
<evidence type="ECO:0000256" key="5">
    <source>
        <dbReference type="ARBA" id="ARBA00022777"/>
    </source>
</evidence>
<dbReference type="Gene3D" id="3.30.200.20">
    <property type="entry name" value="Phosphorylase Kinase, domain 1"/>
    <property type="match status" value="1"/>
</dbReference>
<keyword evidence="2" id="KW-0723">Serine/threonine-protein kinase</keyword>
<feature type="transmembrane region" description="Helical" evidence="9">
    <location>
        <begin position="402"/>
        <end position="419"/>
    </location>
</feature>
<dbReference type="SUPFAM" id="SSF56112">
    <property type="entry name" value="Protein kinase-like (PK-like)"/>
    <property type="match status" value="1"/>
</dbReference>
<evidence type="ECO:0000256" key="4">
    <source>
        <dbReference type="ARBA" id="ARBA00022741"/>
    </source>
</evidence>
<dbReference type="RefSeq" id="WP_345561481.1">
    <property type="nucleotide sequence ID" value="NZ_BAAAZX010000002.1"/>
</dbReference>
<dbReference type="EMBL" id="BAAAZX010000002">
    <property type="protein sequence ID" value="GAA3980826.1"/>
    <property type="molecule type" value="Genomic_DNA"/>
</dbReference>
<dbReference type="InterPro" id="IPR017441">
    <property type="entry name" value="Protein_kinase_ATP_BS"/>
</dbReference>
<feature type="transmembrane region" description="Helical" evidence="9">
    <location>
        <begin position="461"/>
        <end position="482"/>
    </location>
</feature>
<proteinExistence type="predicted"/>
<feature type="transmembrane region" description="Helical" evidence="9">
    <location>
        <begin position="494"/>
        <end position="512"/>
    </location>
</feature>
<dbReference type="InterPro" id="IPR000719">
    <property type="entry name" value="Prot_kinase_dom"/>
</dbReference>
<reference evidence="12" key="1">
    <citation type="journal article" date="2019" name="Int. J. Syst. Evol. Microbiol.">
        <title>The Global Catalogue of Microorganisms (GCM) 10K type strain sequencing project: providing services to taxonomists for standard genome sequencing and annotation.</title>
        <authorList>
            <consortium name="The Broad Institute Genomics Platform"/>
            <consortium name="The Broad Institute Genome Sequencing Center for Infectious Disease"/>
            <person name="Wu L."/>
            <person name="Ma J."/>
        </authorList>
    </citation>
    <scope>NUCLEOTIDE SEQUENCE [LARGE SCALE GENOMIC DNA]</scope>
    <source>
        <strain evidence="12">JCM 16924</strain>
    </source>
</reference>
<evidence type="ECO:0000313" key="12">
    <source>
        <dbReference type="Proteomes" id="UP001500456"/>
    </source>
</evidence>
<dbReference type="InterPro" id="IPR011009">
    <property type="entry name" value="Kinase-like_dom_sf"/>
</dbReference>
<evidence type="ECO:0000256" key="2">
    <source>
        <dbReference type="ARBA" id="ARBA00022527"/>
    </source>
</evidence>
<feature type="transmembrane region" description="Helical" evidence="9">
    <location>
        <begin position="375"/>
        <end position="396"/>
    </location>
</feature>
<evidence type="ECO:0000256" key="1">
    <source>
        <dbReference type="ARBA" id="ARBA00012513"/>
    </source>
</evidence>
<feature type="binding site" evidence="7">
    <location>
        <position position="38"/>
    </location>
    <ligand>
        <name>ATP</name>
        <dbReference type="ChEBI" id="CHEBI:30616"/>
    </ligand>
</feature>
<protein>
    <recommendedName>
        <fullName evidence="1">non-specific serine/threonine protein kinase</fullName>
        <ecNumber evidence="1">2.7.11.1</ecNumber>
    </recommendedName>
</protein>
<dbReference type="PANTHER" id="PTHR43289:SF6">
    <property type="entry name" value="SERINE_THREONINE-PROTEIN KINASE NEKL-3"/>
    <property type="match status" value="1"/>
</dbReference>
<evidence type="ECO:0000256" key="3">
    <source>
        <dbReference type="ARBA" id="ARBA00022679"/>
    </source>
</evidence>
<gene>
    <name evidence="11" type="ORF">GCM10022232_11160</name>
</gene>
<keyword evidence="9" id="KW-0812">Transmembrane</keyword>
<keyword evidence="5" id="KW-0418">Kinase</keyword>
<keyword evidence="4 7" id="KW-0547">Nucleotide-binding</keyword>
<feature type="compositionally biased region" description="Basic and acidic residues" evidence="8">
    <location>
        <begin position="282"/>
        <end position="295"/>
    </location>
</feature>
<feature type="domain" description="Protein kinase" evidence="10">
    <location>
        <begin position="9"/>
        <end position="277"/>
    </location>
</feature>
<feature type="transmembrane region" description="Helical" evidence="9">
    <location>
        <begin position="431"/>
        <end position="449"/>
    </location>
</feature>
<keyword evidence="6 7" id="KW-0067">ATP-binding</keyword>
<evidence type="ECO:0000256" key="9">
    <source>
        <dbReference type="SAM" id="Phobius"/>
    </source>
</evidence>
<evidence type="ECO:0000259" key="10">
    <source>
        <dbReference type="PROSITE" id="PS50011"/>
    </source>
</evidence>